<evidence type="ECO:0000313" key="16">
    <source>
        <dbReference type="EMBL" id="UYM03577.1"/>
    </source>
</evidence>
<accession>A0AA46TDZ8</accession>
<reference evidence="16" key="1">
    <citation type="submission" date="2022-01" db="EMBL/GenBank/DDBJ databases">
        <title>Nocardioidaceae gen. sp. A5X3R13.</title>
        <authorList>
            <person name="Lopez Marin M.A."/>
            <person name="Uhlik O."/>
        </authorList>
    </citation>
    <scope>NUCLEOTIDE SEQUENCE</scope>
    <source>
        <strain evidence="16">A5X3R13</strain>
    </source>
</reference>
<evidence type="ECO:0000256" key="8">
    <source>
        <dbReference type="ARBA" id="ARBA00023136"/>
    </source>
</evidence>
<feature type="transmembrane region" description="Helical" evidence="10">
    <location>
        <begin position="412"/>
        <end position="437"/>
    </location>
</feature>
<dbReference type="PRINTS" id="PR01434">
    <property type="entry name" value="NADHDHGNASE5"/>
</dbReference>
<dbReference type="PANTHER" id="PTHR43373:SF1">
    <property type="entry name" value="NA(+)_H(+) ANTIPORTER SUBUNIT A"/>
    <property type="match status" value="1"/>
</dbReference>
<keyword evidence="2" id="KW-0813">Transport</keyword>
<feature type="domain" description="Na+/H+ antiporter MnhB subunit-related protein" evidence="13">
    <location>
        <begin position="811"/>
        <end position="934"/>
    </location>
</feature>
<dbReference type="GO" id="GO:0015297">
    <property type="term" value="F:antiporter activity"/>
    <property type="evidence" value="ECO:0007669"/>
    <property type="project" value="UniProtKB-KW"/>
</dbReference>
<name>A0AA46TDZ8_9ACTN</name>
<dbReference type="InterPro" id="IPR007182">
    <property type="entry name" value="MnhB"/>
</dbReference>
<dbReference type="InterPro" id="IPR042106">
    <property type="entry name" value="Nuo/plastoQ_OxRdtase_6_NuoJ"/>
</dbReference>
<dbReference type="InterPro" id="IPR001750">
    <property type="entry name" value="ND/Mrp_TM"/>
</dbReference>
<feature type="transmembrane region" description="Helical" evidence="10">
    <location>
        <begin position="132"/>
        <end position="149"/>
    </location>
</feature>
<feature type="transmembrane region" description="Helical" evidence="10">
    <location>
        <begin position="321"/>
        <end position="345"/>
    </location>
</feature>
<dbReference type="Pfam" id="PF13244">
    <property type="entry name" value="MbhD"/>
    <property type="match status" value="1"/>
</dbReference>
<feature type="transmembrane region" description="Helical" evidence="10">
    <location>
        <begin position="204"/>
        <end position="229"/>
    </location>
</feature>
<feature type="transmembrane region" description="Helical" evidence="10">
    <location>
        <begin position="653"/>
        <end position="671"/>
    </location>
</feature>
<organism evidence="16 17">
    <name type="scientific">Solicola gregarius</name>
    <dbReference type="NCBI Taxonomy" id="2908642"/>
    <lineage>
        <taxon>Bacteria</taxon>
        <taxon>Bacillati</taxon>
        <taxon>Actinomycetota</taxon>
        <taxon>Actinomycetes</taxon>
        <taxon>Propionibacteriales</taxon>
        <taxon>Nocardioidaceae</taxon>
        <taxon>Solicola</taxon>
    </lineage>
</organism>
<dbReference type="KEGG" id="sgrg:L0C25_13545"/>
<evidence type="ECO:0000259" key="12">
    <source>
        <dbReference type="Pfam" id="PF00662"/>
    </source>
</evidence>
<evidence type="ECO:0000259" key="15">
    <source>
        <dbReference type="Pfam" id="PF20501"/>
    </source>
</evidence>
<feature type="transmembrane region" description="Helical" evidence="10">
    <location>
        <begin position="838"/>
        <end position="858"/>
    </location>
</feature>
<dbReference type="Proteomes" id="UP001164390">
    <property type="component" value="Chromosome"/>
</dbReference>
<evidence type="ECO:0000256" key="9">
    <source>
        <dbReference type="RuleBase" id="RU000320"/>
    </source>
</evidence>
<feature type="transmembrane region" description="Helical" evidence="10">
    <location>
        <begin position="814"/>
        <end position="832"/>
    </location>
</feature>
<evidence type="ECO:0000256" key="7">
    <source>
        <dbReference type="ARBA" id="ARBA00023065"/>
    </source>
</evidence>
<evidence type="ECO:0000256" key="5">
    <source>
        <dbReference type="ARBA" id="ARBA00022692"/>
    </source>
</evidence>
<protein>
    <submittedName>
        <fullName evidence="16">Na+/H+ antiporter subunit A</fullName>
    </submittedName>
</protein>
<dbReference type="InterPro" id="IPR001516">
    <property type="entry name" value="Proton_antipo_N"/>
</dbReference>
<feature type="domain" description="MrpA C-terminal/MbhD" evidence="14">
    <location>
        <begin position="612"/>
        <end position="676"/>
    </location>
</feature>
<keyword evidence="4" id="KW-1003">Cell membrane</keyword>
<dbReference type="Pfam" id="PF20501">
    <property type="entry name" value="MbhE"/>
    <property type="match status" value="1"/>
</dbReference>
<feature type="domain" description="NADH-Ubiquinone oxidoreductase (complex I) chain 5 N-terminal" evidence="12">
    <location>
        <begin position="66"/>
        <end position="111"/>
    </location>
</feature>
<feature type="transmembrane region" description="Helical" evidence="10">
    <location>
        <begin position="604"/>
        <end position="623"/>
    </location>
</feature>
<dbReference type="NCBIfam" id="NF009284">
    <property type="entry name" value="PRK12644.1"/>
    <property type="match status" value="1"/>
</dbReference>
<evidence type="ECO:0000256" key="1">
    <source>
        <dbReference type="ARBA" id="ARBA00004651"/>
    </source>
</evidence>
<feature type="transmembrane region" description="Helical" evidence="10">
    <location>
        <begin position="503"/>
        <end position="525"/>
    </location>
</feature>
<feature type="transmembrane region" description="Helical" evidence="10">
    <location>
        <begin position="108"/>
        <end position="126"/>
    </location>
</feature>
<dbReference type="InterPro" id="IPR046806">
    <property type="entry name" value="MrpA_C/MbhE"/>
</dbReference>
<keyword evidence="7" id="KW-0406">Ion transport</keyword>
<evidence type="ECO:0000259" key="13">
    <source>
        <dbReference type="Pfam" id="PF04039"/>
    </source>
</evidence>
<dbReference type="Pfam" id="PF00361">
    <property type="entry name" value="Proton_antipo_M"/>
    <property type="match status" value="1"/>
</dbReference>
<keyword evidence="5 9" id="KW-0812">Transmembrane</keyword>
<feature type="transmembrane region" description="Helical" evidence="10">
    <location>
        <begin position="366"/>
        <end position="389"/>
    </location>
</feature>
<keyword evidence="6 10" id="KW-1133">Transmembrane helix</keyword>
<proteinExistence type="predicted"/>
<dbReference type="GO" id="GO:0005886">
    <property type="term" value="C:plasma membrane"/>
    <property type="evidence" value="ECO:0007669"/>
    <property type="project" value="UniProtKB-SubCell"/>
</dbReference>
<evidence type="ECO:0000256" key="10">
    <source>
        <dbReference type="SAM" id="Phobius"/>
    </source>
</evidence>
<evidence type="ECO:0000256" key="3">
    <source>
        <dbReference type="ARBA" id="ARBA00022449"/>
    </source>
</evidence>
<dbReference type="Gene3D" id="1.20.120.1200">
    <property type="entry name" value="NADH-ubiquinone/plastoquinone oxidoreductase chain 6, subunit NuoJ"/>
    <property type="match status" value="1"/>
</dbReference>
<gene>
    <name evidence="16" type="ORF">L0C25_13545</name>
</gene>
<evidence type="ECO:0000256" key="6">
    <source>
        <dbReference type="ARBA" id="ARBA00022989"/>
    </source>
</evidence>
<keyword evidence="17" id="KW-1185">Reference proteome</keyword>
<evidence type="ECO:0000259" key="11">
    <source>
        <dbReference type="Pfam" id="PF00361"/>
    </source>
</evidence>
<dbReference type="InterPro" id="IPR025383">
    <property type="entry name" value="MrpA_C/MbhD"/>
</dbReference>
<evidence type="ECO:0000313" key="17">
    <source>
        <dbReference type="Proteomes" id="UP001164390"/>
    </source>
</evidence>
<dbReference type="PANTHER" id="PTHR43373">
    <property type="entry name" value="NA(+)/H(+) ANTIPORTER SUBUNIT"/>
    <property type="match status" value="1"/>
</dbReference>
<dbReference type="Pfam" id="PF04039">
    <property type="entry name" value="MnhB"/>
    <property type="match status" value="1"/>
</dbReference>
<feature type="transmembrane region" description="Helical" evidence="10">
    <location>
        <begin position="630"/>
        <end position="647"/>
    </location>
</feature>
<feature type="transmembrane region" description="Helical" evidence="10">
    <location>
        <begin position="458"/>
        <end position="477"/>
    </location>
</feature>
<feature type="transmembrane region" description="Helical" evidence="10">
    <location>
        <begin position="752"/>
        <end position="770"/>
    </location>
</feature>
<feature type="transmembrane region" description="Helical" evidence="10">
    <location>
        <begin position="272"/>
        <end position="289"/>
    </location>
</feature>
<evidence type="ECO:0000256" key="2">
    <source>
        <dbReference type="ARBA" id="ARBA00022448"/>
    </source>
</evidence>
<comment type="subcellular location">
    <subcellularLocation>
        <location evidence="1">Cell membrane</location>
        <topology evidence="1">Multi-pass membrane protein</topology>
    </subcellularLocation>
    <subcellularLocation>
        <location evidence="9">Membrane</location>
        <topology evidence="9">Multi-pass membrane protein</topology>
    </subcellularLocation>
</comment>
<dbReference type="RefSeq" id="WP_271632189.1">
    <property type="nucleotide sequence ID" value="NZ_CP094970.1"/>
</dbReference>
<dbReference type="EMBL" id="CP094970">
    <property type="protein sequence ID" value="UYM03577.1"/>
    <property type="molecule type" value="Genomic_DNA"/>
</dbReference>
<keyword evidence="8 10" id="KW-0472">Membrane</keyword>
<feature type="transmembrane region" description="Helical" evidence="10">
    <location>
        <begin position="692"/>
        <end position="710"/>
    </location>
</feature>
<feature type="transmembrane region" description="Helical" evidence="10">
    <location>
        <begin position="913"/>
        <end position="937"/>
    </location>
</feature>
<evidence type="ECO:0000256" key="4">
    <source>
        <dbReference type="ARBA" id="ARBA00022475"/>
    </source>
</evidence>
<feature type="transmembrane region" description="Helical" evidence="10">
    <location>
        <begin position="77"/>
        <end position="96"/>
    </location>
</feature>
<feature type="transmembrane region" description="Helical" evidence="10">
    <location>
        <begin position="296"/>
        <end position="315"/>
    </location>
</feature>
<dbReference type="InterPro" id="IPR050616">
    <property type="entry name" value="CPA3_Na-H_Antiporter_A"/>
</dbReference>
<feature type="domain" description="NADH:quinone oxidoreductase/Mrp antiporter transmembrane" evidence="11">
    <location>
        <begin position="128"/>
        <end position="397"/>
    </location>
</feature>
<evidence type="ECO:0000259" key="14">
    <source>
        <dbReference type="Pfam" id="PF13244"/>
    </source>
</evidence>
<dbReference type="Pfam" id="PF00662">
    <property type="entry name" value="Proton_antipo_N"/>
    <property type="match status" value="1"/>
</dbReference>
<feature type="transmembrane region" description="Helical" evidence="10">
    <location>
        <begin position="161"/>
        <end position="184"/>
    </location>
</feature>
<sequence>MIAVLLTLHLVAAVGAPTLVHLLDRRAFYVLAAVPAIAFGWVVSQAATVVGSSGDTYDERHDWIVSLGFDLDFRLDALSWVMALLVSGVGALVLVYCGSYFRADDPHLWRFTAVFTAFAGSMLGLVLADNLLLMYVFWELTTVFSYLLVGHNPERKANRRAAMTALIVTTFGGLAMLVGIILIGESTGSYRLTTLLAEPPDGTLVTVSVGLLLVGAITKSALVPFHFWLPGAMAAPTPVSAYLHAAAMVKAGIYLVAAMAPAFAASAVWREPLLALGVFTMVLGGLRALRQYDVKLLLAYGTVSQLGFLMVVVGVGTRAAALAGVAMIVAHALFKAALFLVVGIVDRCTGTRDLRELTGMRHRMPVLFWTTLLAAASMAGIPPLAGFVAKESVYAAFLDVIDGGDGTGIETWFSLAILAGMFLGSLLTAAYSARFVWGVFGDKADAAEPDHERRPLPLFVLAPVVLGVGSLALGFLGRPETDALLPYAEQFPAGAHEPYLSLWHGWTLALGLSAIAITGGIVLFWQRRRIAALRWTWPSTLDAERAYRAVMRAIDRLAVEVTGRTQSGSLPVYLSVILLAVVILPGAALAMNGEWPTEYHVWDTPVQAAVAAIMAAAAVLTVRSRRRLRAVILVSVVGYGTALLFILHGAPDLALTQILVETVTLVVFVLVMRRLPAYFSSRPLSKSRWWRIALGVVVGVVAAGMAYVASGSRTATPISERFAKEAVEYGGGKNIVNVTLVDIRAWDTMGELTVLVVAATGVASLIFLITGRSGRVQRLPHRDESSDVPTRPTGRWLAAGPTLRADRRSLVFEVITRLIFHTIIVFSIYLVFSGHNLPGGGFAGGLVAGIALMVRYLAGGRHELDNAAPIDAGVVLGLGLTTSMVAAMAPLLFGGDVLQSAVIDLHPPLLGDIHLVTSLFFDVGVYLVVIGLMLDVLRSLGGGIDRQGEESEPAEPAEIGSDA</sequence>
<dbReference type="GO" id="GO:0006811">
    <property type="term" value="P:monoatomic ion transport"/>
    <property type="evidence" value="ECO:0007669"/>
    <property type="project" value="UniProtKB-KW"/>
</dbReference>
<dbReference type="AlphaFoldDB" id="A0AA46TDZ8"/>
<feature type="transmembrane region" description="Helical" evidence="10">
    <location>
        <begin position="241"/>
        <end position="260"/>
    </location>
</feature>
<feature type="transmembrane region" description="Helical" evidence="10">
    <location>
        <begin position="572"/>
        <end position="592"/>
    </location>
</feature>
<feature type="domain" description="MrpA C-terminal/MbhE" evidence="15">
    <location>
        <begin position="691"/>
        <end position="766"/>
    </location>
</feature>
<keyword evidence="3" id="KW-0050">Antiport</keyword>
<feature type="transmembrane region" description="Helical" evidence="10">
    <location>
        <begin position="870"/>
        <end position="893"/>
    </location>
</feature>